<dbReference type="RefSeq" id="WP_005951054.1">
    <property type="nucleotide sequence ID" value="NZ_CP136423.1"/>
</dbReference>
<dbReference type="InterPro" id="IPR018356">
    <property type="entry name" value="Tscrpt_reg_HTH_DeoR_CS"/>
</dbReference>
<keyword evidence="6" id="KW-1185">Reference proteome</keyword>
<organism evidence="5 6">
    <name type="scientific">Blautia hydrogenotrophica (strain DSM 10507 / JCM 14656 / S5a33)</name>
    <name type="common">Ruminococcus hydrogenotrophicus</name>
    <dbReference type="NCBI Taxonomy" id="476272"/>
    <lineage>
        <taxon>Bacteria</taxon>
        <taxon>Bacillati</taxon>
        <taxon>Bacillota</taxon>
        <taxon>Clostridia</taxon>
        <taxon>Lachnospirales</taxon>
        <taxon>Lachnospiraceae</taxon>
        <taxon>Blautia</taxon>
    </lineage>
</organism>
<dbReference type="GO" id="GO:0003677">
    <property type="term" value="F:DNA binding"/>
    <property type="evidence" value="ECO:0007669"/>
    <property type="project" value="UniProtKB-KW"/>
</dbReference>
<dbReference type="InterPro" id="IPR036390">
    <property type="entry name" value="WH_DNA-bd_sf"/>
</dbReference>
<dbReference type="SMART" id="SM00420">
    <property type="entry name" value="HTH_DEOR"/>
    <property type="match status" value="1"/>
</dbReference>
<accession>C0CQG5</accession>
<dbReference type="PATRIC" id="fig|476272.21.peg.1252"/>
<proteinExistence type="predicted"/>
<dbReference type="EMBL" id="ACBZ01000171">
    <property type="protein sequence ID" value="EEG47955.1"/>
    <property type="molecule type" value="Genomic_DNA"/>
</dbReference>
<dbReference type="GeneID" id="86823022"/>
<dbReference type="Pfam" id="PF00455">
    <property type="entry name" value="DeoRC"/>
    <property type="match status" value="1"/>
</dbReference>
<evidence type="ECO:0000256" key="2">
    <source>
        <dbReference type="ARBA" id="ARBA00023125"/>
    </source>
</evidence>
<dbReference type="InterPro" id="IPR050313">
    <property type="entry name" value="Carb_Metab_HTH_regulators"/>
</dbReference>
<name>C0CQG5_BLAHS</name>
<evidence type="ECO:0000313" key="5">
    <source>
        <dbReference type="EMBL" id="EEG47955.1"/>
    </source>
</evidence>
<evidence type="ECO:0000256" key="1">
    <source>
        <dbReference type="ARBA" id="ARBA00023015"/>
    </source>
</evidence>
<dbReference type="Gene3D" id="3.40.50.1360">
    <property type="match status" value="1"/>
</dbReference>
<evidence type="ECO:0000256" key="3">
    <source>
        <dbReference type="ARBA" id="ARBA00023163"/>
    </source>
</evidence>
<dbReference type="SUPFAM" id="SSF46785">
    <property type="entry name" value="Winged helix' DNA-binding domain"/>
    <property type="match status" value="1"/>
</dbReference>
<dbReference type="PROSITE" id="PS00894">
    <property type="entry name" value="HTH_DEOR_1"/>
    <property type="match status" value="1"/>
</dbReference>
<gene>
    <name evidence="5" type="ORF">RUMHYD_03120</name>
</gene>
<dbReference type="InterPro" id="IPR036388">
    <property type="entry name" value="WH-like_DNA-bd_sf"/>
</dbReference>
<dbReference type="eggNOG" id="COG1349">
    <property type="taxonomic scope" value="Bacteria"/>
</dbReference>
<dbReference type="PANTHER" id="PTHR30363">
    <property type="entry name" value="HTH-TYPE TRANSCRIPTIONAL REGULATOR SRLR-RELATED"/>
    <property type="match status" value="1"/>
</dbReference>
<sequence length="262" mass="29193">MLATERQNKIMQLLRENKIVKIADIVEIFDVSYETVRRDIKNLEKNKMIRRVYGGILANEEEEVKSTDEEVISSDMDTYEKSLIGEKAASLVEEGDTILIGMGQTLWEVAKQIKNKRNITVLTNSVYVINELIDSSVNLYILGGHINSRARGAFGQVTCQSLKNYYVDKAFVGAGGVSLEGGVTDWNAEATELAVAMVEQARQTILVAQSRKFGKKAFSATFDLNCVNIAVTDSDLPEEYVVGLRERGIELLLAEKTVDKME</sequence>
<keyword evidence="1" id="KW-0805">Transcription regulation</keyword>
<feature type="domain" description="HTH deoR-type" evidence="4">
    <location>
        <begin position="3"/>
        <end position="58"/>
    </location>
</feature>
<dbReference type="InterPro" id="IPR014036">
    <property type="entry name" value="DeoR-like_C"/>
</dbReference>
<dbReference type="PRINTS" id="PR00037">
    <property type="entry name" value="HTHLACR"/>
</dbReference>
<dbReference type="InterPro" id="IPR001034">
    <property type="entry name" value="DeoR_HTH"/>
</dbReference>
<evidence type="ECO:0000313" key="6">
    <source>
        <dbReference type="Proteomes" id="UP000003100"/>
    </source>
</evidence>
<dbReference type="Proteomes" id="UP000003100">
    <property type="component" value="Unassembled WGS sequence"/>
</dbReference>
<dbReference type="AlphaFoldDB" id="C0CQG5"/>
<dbReference type="Pfam" id="PF08220">
    <property type="entry name" value="HTH_DeoR"/>
    <property type="match status" value="1"/>
</dbReference>
<dbReference type="SUPFAM" id="SSF100950">
    <property type="entry name" value="NagB/RpiA/CoA transferase-like"/>
    <property type="match status" value="1"/>
</dbReference>
<dbReference type="GO" id="GO:0003700">
    <property type="term" value="F:DNA-binding transcription factor activity"/>
    <property type="evidence" value="ECO:0007669"/>
    <property type="project" value="InterPro"/>
</dbReference>
<protein>
    <recommendedName>
        <fullName evidence="4">HTH deoR-type domain-containing protein</fullName>
    </recommendedName>
</protein>
<evidence type="ECO:0000259" key="4">
    <source>
        <dbReference type="PROSITE" id="PS51000"/>
    </source>
</evidence>
<dbReference type="SMART" id="SM01134">
    <property type="entry name" value="DeoRC"/>
    <property type="match status" value="1"/>
</dbReference>
<dbReference type="InterPro" id="IPR037171">
    <property type="entry name" value="NagB/RpiA_transferase-like"/>
</dbReference>
<dbReference type="Gene3D" id="1.10.10.10">
    <property type="entry name" value="Winged helix-like DNA-binding domain superfamily/Winged helix DNA-binding domain"/>
    <property type="match status" value="1"/>
</dbReference>
<dbReference type="PROSITE" id="PS51000">
    <property type="entry name" value="HTH_DEOR_2"/>
    <property type="match status" value="1"/>
</dbReference>
<keyword evidence="3" id="KW-0804">Transcription</keyword>
<dbReference type="PANTHER" id="PTHR30363:SF44">
    <property type="entry name" value="AGA OPERON TRANSCRIPTIONAL REPRESSOR-RELATED"/>
    <property type="match status" value="1"/>
</dbReference>
<dbReference type="HOGENOM" id="CLU_060699_2_0_9"/>
<reference evidence="5 6" key="1">
    <citation type="submission" date="2009-01" db="EMBL/GenBank/DDBJ databases">
        <authorList>
            <person name="Fulton L."/>
            <person name="Clifton S."/>
            <person name="Fulton B."/>
            <person name="Xu J."/>
            <person name="Minx P."/>
            <person name="Pepin K.H."/>
            <person name="Johnson M."/>
            <person name="Bhonagiri V."/>
            <person name="Nash W.E."/>
            <person name="Mardis E.R."/>
            <person name="Wilson R.K."/>
        </authorList>
    </citation>
    <scope>NUCLEOTIDE SEQUENCE [LARGE SCALE GENOMIC DNA]</scope>
    <source>
        <strain evidence="6">DSM 10507 / JCM 14656 / S5a33</strain>
    </source>
</reference>
<keyword evidence="2" id="KW-0238">DNA-binding</keyword>
<reference evidence="5 6" key="2">
    <citation type="submission" date="2009-02" db="EMBL/GenBank/DDBJ databases">
        <title>Draft genome sequence of Blautia hydrogenotrophica DSM 10507 (Ruminococcus hydrogenotrophicus DSM 10507).</title>
        <authorList>
            <person name="Sudarsanam P."/>
            <person name="Ley R."/>
            <person name="Guruge J."/>
            <person name="Turnbaugh P.J."/>
            <person name="Mahowald M."/>
            <person name="Liep D."/>
            <person name="Gordon J."/>
        </authorList>
    </citation>
    <scope>NUCLEOTIDE SEQUENCE [LARGE SCALE GENOMIC DNA]</scope>
    <source>
        <strain evidence="6">DSM 10507 / JCM 14656 / S5a33</strain>
    </source>
</reference>